<evidence type="ECO:0000259" key="3">
    <source>
        <dbReference type="Pfam" id="PF12804"/>
    </source>
</evidence>
<dbReference type="EMBL" id="RDFA01000001">
    <property type="protein sequence ID" value="RXK51706.1"/>
    <property type="molecule type" value="Genomic_DNA"/>
</dbReference>
<dbReference type="InterPro" id="IPR025877">
    <property type="entry name" value="MobA-like_NTP_Trfase"/>
</dbReference>
<keyword evidence="2" id="KW-0548">Nucleotidyltransferase</keyword>
<protein>
    <submittedName>
        <fullName evidence="4">Sugar nucleotidyltransferase</fullName>
    </submittedName>
</protein>
<dbReference type="PANTHER" id="PTHR43584">
    <property type="entry name" value="NUCLEOTIDYL TRANSFERASE"/>
    <property type="match status" value="1"/>
</dbReference>
<dbReference type="RefSeq" id="WP_129067567.1">
    <property type="nucleotide sequence ID" value="NZ_RDFA01000001.1"/>
</dbReference>
<feature type="domain" description="MobA-like NTP transferase" evidence="3">
    <location>
        <begin position="3"/>
        <end position="140"/>
    </location>
</feature>
<dbReference type="GO" id="GO:0016779">
    <property type="term" value="F:nucleotidyltransferase activity"/>
    <property type="evidence" value="ECO:0007669"/>
    <property type="project" value="UniProtKB-KW"/>
</dbReference>
<sequence length="229" mass="24810">MHAVILAAGEGSRMGGATADVPKAFMDLAGRTLYERQRAAIDPHTQAVTVVLGHAYENVQDQVGDARTVVLEDWDDYENAESLRRGLRGVDDDVLVVNGDVVVTEGVVARLRARHAASDGCNVVACLPGRQAEATAIRCDDRGRVTDYGLITGRRHAGVGVLDRSSLDAARNWLAAHRREWYPGLYTAIETEAVAIPAAHHIEINYPRDRIAARGKLPLNPTDELDVGT</sequence>
<evidence type="ECO:0000313" key="5">
    <source>
        <dbReference type="Proteomes" id="UP000289691"/>
    </source>
</evidence>
<name>A0A498L157_9EURY</name>
<reference evidence="4 5" key="1">
    <citation type="submission" date="2019-01" db="EMBL/GenBank/DDBJ databases">
        <title>Halorientalis sp. F13-25 a new haloarchaeum isolated from hypersaline water.</title>
        <authorList>
            <person name="Ana D.-V."/>
            <person name="Cristina S.-P."/>
            <person name="Antonio V."/>
        </authorList>
    </citation>
    <scope>NUCLEOTIDE SEQUENCE [LARGE SCALE GENOMIC DNA]</scope>
    <source>
        <strain evidence="4 5">F13-25</strain>
    </source>
</reference>
<gene>
    <name evidence="4" type="ORF">EAF64_03485</name>
</gene>
<proteinExistence type="predicted"/>
<dbReference type="AlphaFoldDB" id="A0A498L157"/>
<evidence type="ECO:0000313" key="4">
    <source>
        <dbReference type="EMBL" id="RXK51706.1"/>
    </source>
</evidence>
<keyword evidence="1 4" id="KW-0808">Transferase</keyword>
<dbReference type="Proteomes" id="UP000289691">
    <property type="component" value="Unassembled WGS sequence"/>
</dbReference>
<dbReference type="Gene3D" id="3.90.550.10">
    <property type="entry name" value="Spore Coat Polysaccharide Biosynthesis Protein SpsA, Chain A"/>
    <property type="match status" value="1"/>
</dbReference>
<dbReference type="InterPro" id="IPR029044">
    <property type="entry name" value="Nucleotide-diphossugar_trans"/>
</dbReference>
<dbReference type="Pfam" id="PF12804">
    <property type="entry name" value="NTP_transf_3"/>
    <property type="match status" value="1"/>
</dbReference>
<keyword evidence="5" id="KW-1185">Reference proteome</keyword>
<comment type="caution">
    <text evidence="4">The sequence shown here is derived from an EMBL/GenBank/DDBJ whole genome shotgun (WGS) entry which is preliminary data.</text>
</comment>
<organism evidence="4 5">
    <name type="scientific">Halorientalis pallida</name>
    <dbReference type="NCBI Taxonomy" id="2479928"/>
    <lineage>
        <taxon>Archaea</taxon>
        <taxon>Methanobacteriati</taxon>
        <taxon>Methanobacteriota</taxon>
        <taxon>Stenosarchaea group</taxon>
        <taxon>Halobacteria</taxon>
        <taxon>Halobacteriales</taxon>
        <taxon>Haloarculaceae</taxon>
        <taxon>Halorientalis</taxon>
    </lineage>
</organism>
<evidence type="ECO:0000256" key="1">
    <source>
        <dbReference type="ARBA" id="ARBA00022679"/>
    </source>
</evidence>
<accession>A0A498L157</accession>
<dbReference type="OrthoDB" id="15372at2157"/>
<evidence type="ECO:0000256" key="2">
    <source>
        <dbReference type="ARBA" id="ARBA00022695"/>
    </source>
</evidence>
<dbReference type="InterPro" id="IPR050065">
    <property type="entry name" value="GlmU-like"/>
</dbReference>
<dbReference type="PANTHER" id="PTHR43584:SF8">
    <property type="entry name" value="N-ACETYLMURAMATE ALPHA-1-PHOSPHATE URIDYLYLTRANSFERASE"/>
    <property type="match status" value="1"/>
</dbReference>
<dbReference type="SUPFAM" id="SSF53448">
    <property type="entry name" value="Nucleotide-diphospho-sugar transferases"/>
    <property type="match status" value="1"/>
</dbReference>